<dbReference type="AlphaFoldDB" id="A0A5J4P2H8"/>
<dbReference type="EMBL" id="QNGE01000060">
    <property type="protein sequence ID" value="KAA3682166.1"/>
    <property type="molecule type" value="Genomic_DNA"/>
</dbReference>
<dbReference type="PANTHER" id="PTHR11560">
    <property type="entry name" value="39S RIBOSOMAL PROTEIN L10, MITOCHONDRIAL"/>
    <property type="match status" value="1"/>
</dbReference>
<keyword evidence="4" id="KW-0472">Membrane</keyword>
<evidence type="ECO:0000256" key="1">
    <source>
        <dbReference type="ARBA" id="ARBA00008889"/>
    </source>
</evidence>
<evidence type="ECO:0000256" key="4">
    <source>
        <dbReference type="SAM" id="Phobius"/>
    </source>
</evidence>
<keyword evidence="4" id="KW-0812">Transmembrane</keyword>
<dbReference type="InterPro" id="IPR043141">
    <property type="entry name" value="Ribosomal_uL10-like_sf"/>
</dbReference>
<feature type="transmembrane region" description="Helical" evidence="4">
    <location>
        <begin position="12"/>
        <end position="37"/>
    </location>
</feature>
<evidence type="ECO:0000256" key="3">
    <source>
        <dbReference type="ARBA" id="ARBA00035716"/>
    </source>
</evidence>
<reference evidence="5 6" key="1">
    <citation type="journal article" date="2019" name="Gigascience">
        <title>Whole-genome sequence of the oriental lung fluke Paragonimus westermani.</title>
        <authorList>
            <person name="Oey H."/>
            <person name="Zakrzewski M."/>
            <person name="Narain K."/>
            <person name="Devi K.R."/>
            <person name="Agatsuma T."/>
            <person name="Nawaratna S."/>
            <person name="Gobert G.N."/>
            <person name="Jones M.K."/>
            <person name="Ragan M.A."/>
            <person name="McManus D.P."/>
            <person name="Krause L."/>
        </authorList>
    </citation>
    <scope>NUCLEOTIDE SEQUENCE [LARGE SCALE GENOMIC DNA]</scope>
    <source>
        <strain evidence="5 6">IND2009</strain>
    </source>
</reference>
<evidence type="ECO:0000256" key="2">
    <source>
        <dbReference type="ARBA" id="ARBA00035707"/>
    </source>
</evidence>
<dbReference type="Gene3D" id="3.30.70.1730">
    <property type="match status" value="1"/>
</dbReference>
<proteinExistence type="inferred from homology"/>
<evidence type="ECO:0000313" key="5">
    <source>
        <dbReference type="EMBL" id="KAA3682166.1"/>
    </source>
</evidence>
<sequence>MCTGLLCGNEKIGLHLHFVDCFCLFFQSFSATMILRLRNFAASGTVRHWCRSALVVSSSLLLTVRGYFRPDPGTLEQRLFRAVTKPVISPVTLSPAERRIRREQEKAIRAENNPYRRFLVDRAREDFFGKANGRLLLVLQPLYHTKRELTAVRNKLFTKNLVFHGFPVPILKEAAAGTRWQLFSDYFLQTSGPNLYLFGDANPTQCQQALRIIQTVPFLLLLGGVVEYRILTANQLQEYAKLSIGGDLEGAQAQLIGTLENSFRQLQNTLTTHQIDLVFGLRQLTLTNETN</sequence>
<dbReference type="InterPro" id="IPR047865">
    <property type="entry name" value="Ribosomal_uL10_bac_type"/>
</dbReference>
<keyword evidence="4" id="KW-1133">Transmembrane helix</keyword>
<gene>
    <name evidence="5" type="ORF">DEA37_0012944</name>
</gene>
<accession>A0A5J4P2H8</accession>
<keyword evidence="6" id="KW-1185">Reference proteome</keyword>
<dbReference type="Proteomes" id="UP000324629">
    <property type="component" value="Unassembled WGS sequence"/>
</dbReference>
<name>A0A5J4P2H8_9TREM</name>
<comment type="similarity">
    <text evidence="1">Belongs to the universal ribosomal protein uL10 family.</text>
</comment>
<organism evidence="5 6">
    <name type="scientific">Paragonimus westermani</name>
    <dbReference type="NCBI Taxonomy" id="34504"/>
    <lineage>
        <taxon>Eukaryota</taxon>
        <taxon>Metazoa</taxon>
        <taxon>Spiralia</taxon>
        <taxon>Lophotrochozoa</taxon>
        <taxon>Platyhelminthes</taxon>
        <taxon>Trematoda</taxon>
        <taxon>Digenea</taxon>
        <taxon>Plagiorchiida</taxon>
        <taxon>Troglotremata</taxon>
        <taxon>Troglotrematidae</taxon>
        <taxon>Paragonimus</taxon>
    </lineage>
</organism>
<protein>
    <recommendedName>
        <fullName evidence="2">Large ribosomal subunit protein uL10m</fullName>
    </recommendedName>
    <alternativeName>
        <fullName evidence="3">39S ribosomal protein L10, mitochondrial</fullName>
    </alternativeName>
</protein>
<dbReference type="SUPFAM" id="SSF160369">
    <property type="entry name" value="Ribosomal protein L10-like"/>
    <property type="match status" value="1"/>
</dbReference>
<comment type="caution">
    <text evidence="5">The sequence shown here is derived from an EMBL/GenBank/DDBJ whole genome shotgun (WGS) entry which is preliminary data.</text>
</comment>
<evidence type="ECO:0000313" key="6">
    <source>
        <dbReference type="Proteomes" id="UP000324629"/>
    </source>
</evidence>